<dbReference type="PANTHER" id="PTHR42999">
    <property type="entry name" value="ANTIBIOTIC RESISTANCE PROTEIN MCBG"/>
    <property type="match status" value="1"/>
</dbReference>
<dbReference type="Pfam" id="PF00805">
    <property type="entry name" value="Pentapeptide"/>
    <property type="match status" value="1"/>
</dbReference>
<protein>
    <submittedName>
        <fullName evidence="1">Pentapeptide repeat protein</fullName>
    </submittedName>
</protein>
<proteinExistence type="predicted"/>
<dbReference type="Gene3D" id="2.160.20.80">
    <property type="entry name" value="E3 ubiquitin-protein ligase SopA"/>
    <property type="match status" value="1"/>
</dbReference>
<dbReference type="SUPFAM" id="SSF141571">
    <property type="entry name" value="Pentapeptide repeat-like"/>
    <property type="match status" value="1"/>
</dbReference>
<evidence type="ECO:0000313" key="1">
    <source>
        <dbReference type="EMBL" id="VAX33232.1"/>
    </source>
</evidence>
<dbReference type="EMBL" id="UOGF01000103">
    <property type="protein sequence ID" value="VAX33232.1"/>
    <property type="molecule type" value="Genomic_DNA"/>
</dbReference>
<accession>A0A3B1CXP7</accession>
<dbReference type="AlphaFoldDB" id="A0A3B1CXP7"/>
<sequence length="205" mass="23512">CLENEMTEFKKEQKEYYSEDFVALDLSHREIASIVFDDCTFDACNLSETQFNECKFTNCRFVKCNLSVAKMGASQFSEVIFDGCKVIGIDWTRASWLGIVLHAPIKFYRCLMNDSSFFGLKVKGLVIKACQAQSVDFREGHFSGADFTETDFSNSLFMQTDLSNVDFTEAINYGIDIRFNQVEKAKFSRYEALRLLDLLDIELVD</sequence>
<dbReference type="PANTHER" id="PTHR42999:SF1">
    <property type="entry name" value="PENTAPEPTIDE REPEAT-CONTAINING PROTEIN"/>
    <property type="match status" value="1"/>
</dbReference>
<dbReference type="Pfam" id="PF13599">
    <property type="entry name" value="Pentapeptide_4"/>
    <property type="match status" value="1"/>
</dbReference>
<name>A0A3B1CXP7_9ZZZZ</name>
<gene>
    <name evidence="1" type="ORF">MNBD_NITROSPIRAE01-1687</name>
</gene>
<dbReference type="InterPro" id="IPR052949">
    <property type="entry name" value="PA_immunity-related"/>
</dbReference>
<organism evidence="1">
    <name type="scientific">hydrothermal vent metagenome</name>
    <dbReference type="NCBI Taxonomy" id="652676"/>
    <lineage>
        <taxon>unclassified sequences</taxon>
        <taxon>metagenomes</taxon>
        <taxon>ecological metagenomes</taxon>
    </lineage>
</organism>
<dbReference type="InterPro" id="IPR001646">
    <property type="entry name" value="5peptide_repeat"/>
</dbReference>
<reference evidence="1" key="1">
    <citation type="submission" date="2018-06" db="EMBL/GenBank/DDBJ databases">
        <authorList>
            <person name="Zhirakovskaya E."/>
        </authorList>
    </citation>
    <scope>NUCLEOTIDE SEQUENCE</scope>
</reference>
<feature type="non-terminal residue" evidence="1">
    <location>
        <position position="1"/>
    </location>
</feature>